<name>A0A7G1KN42_9NOCA</name>
<dbReference type="FunFam" id="3.30.200.20:FF:000035">
    <property type="entry name" value="Serine/threonine protein kinase Stk1"/>
    <property type="match status" value="1"/>
</dbReference>
<evidence type="ECO:0000256" key="4">
    <source>
        <dbReference type="ARBA" id="ARBA00022741"/>
    </source>
</evidence>
<evidence type="ECO:0000256" key="6">
    <source>
        <dbReference type="ARBA" id="ARBA00022840"/>
    </source>
</evidence>
<dbReference type="InterPro" id="IPR017441">
    <property type="entry name" value="Protein_kinase_ATP_BS"/>
</dbReference>
<keyword evidence="11" id="KW-1133">Transmembrane helix</keyword>
<dbReference type="InterPro" id="IPR011009">
    <property type="entry name" value="Kinase-like_dom_sf"/>
</dbReference>
<evidence type="ECO:0000256" key="11">
    <source>
        <dbReference type="SAM" id="Phobius"/>
    </source>
</evidence>
<feature type="transmembrane region" description="Helical" evidence="11">
    <location>
        <begin position="298"/>
        <end position="319"/>
    </location>
</feature>
<dbReference type="PROSITE" id="PS00107">
    <property type="entry name" value="PROTEIN_KINASE_ATP"/>
    <property type="match status" value="1"/>
</dbReference>
<dbReference type="GO" id="GO:0004674">
    <property type="term" value="F:protein serine/threonine kinase activity"/>
    <property type="evidence" value="ECO:0007669"/>
    <property type="project" value="UniProtKB-KW"/>
</dbReference>
<dbReference type="EMBL" id="AP023396">
    <property type="protein sequence ID" value="BCK54704.1"/>
    <property type="molecule type" value="Genomic_DNA"/>
</dbReference>
<proteinExistence type="predicted"/>
<evidence type="ECO:0000313" key="14">
    <source>
        <dbReference type="Proteomes" id="UP000516173"/>
    </source>
</evidence>
<reference evidence="13 14" key="1">
    <citation type="submission" date="2020-08" db="EMBL/GenBank/DDBJ databases">
        <title>Genome Sequencing of Nocardia wallacei strain FMUON74 and assembly.</title>
        <authorList>
            <person name="Toyokawa M."/>
            <person name="Uesaka K."/>
        </authorList>
    </citation>
    <scope>NUCLEOTIDE SEQUENCE [LARGE SCALE GENOMIC DNA]</scope>
    <source>
        <strain evidence="13 14">FMUON74</strain>
    </source>
</reference>
<dbReference type="RefSeq" id="WP_232110984.1">
    <property type="nucleotide sequence ID" value="NZ_AP023396.1"/>
</dbReference>
<keyword evidence="6 9" id="KW-0067">ATP-binding</keyword>
<dbReference type="SMART" id="SM00220">
    <property type="entry name" value="S_TKc"/>
    <property type="match status" value="1"/>
</dbReference>
<dbReference type="PANTHER" id="PTHR43289">
    <property type="entry name" value="MITOGEN-ACTIVATED PROTEIN KINASE KINASE KINASE 20-RELATED"/>
    <property type="match status" value="1"/>
</dbReference>
<comment type="catalytic activity">
    <reaction evidence="8">
        <text>L-seryl-[protein] + ATP = O-phospho-L-seryl-[protein] + ADP + H(+)</text>
        <dbReference type="Rhea" id="RHEA:17989"/>
        <dbReference type="Rhea" id="RHEA-COMP:9863"/>
        <dbReference type="Rhea" id="RHEA-COMP:11604"/>
        <dbReference type="ChEBI" id="CHEBI:15378"/>
        <dbReference type="ChEBI" id="CHEBI:29999"/>
        <dbReference type="ChEBI" id="CHEBI:30616"/>
        <dbReference type="ChEBI" id="CHEBI:83421"/>
        <dbReference type="ChEBI" id="CHEBI:456216"/>
        <dbReference type="EC" id="2.7.11.1"/>
    </reaction>
</comment>
<feature type="region of interest" description="Disordered" evidence="10">
    <location>
        <begin position="336"/>
        <end position="355"/>
    </location>
</feature>
<evidence type="ECO:0000256" key="10">
    <source>
        <dbReference type="SAM" id="MobiDB-lite"/>
    </source>
</evidence>
<keyword evidence="3" id="KW-0808">Transferase</keyword>
<evidence type="ECO:0000256" key="2">
    <source>
        <dbReference type="ARBA" id="ARBA00022527"/>
    </source>
</evidence>
<sequence>MTLQPDSLLAGYRIERVLGAGGMGTVYLARHPRLPRSVALKVLDRAADAEFRARFDREAELAARLDHPNVVEIYDRGADAGHPWIAMRYVPGTDVGGLIRQAAQGLSPQRAVHLLAQAAAGLDAAHRRGLIHRDVKPANLLVGSDNGAEHVFVTDFGIARAGDDAVRLTATGAVVATLAYVAPEQILGAPIDHRVDVYSLGCTCYEMLTGTVPFGGRTPAAMVAAHLDAPPPRPSAVRPGLPPALDEVIARAMAKDPHRRYPSCGALAAAARQALDAPPPTGPAPNSAVPQRVRRTTVAVVAAAVAVIAAVAVAAAVLLTERGASDPAVTPVISASAEPTATPSPGATVSGGPPPITAWGRDNDLVALFPGLLPARPDGTGYQGARCADLNVLNNGGAPAVSCTQDNGITWTVWSFRRGDPRRDAMYTTKIENDTTREQPWTRASGTGRLRSSYYPGGGSGLLTVAFDDPARAWTIIDVGWDGHTGQDLVDTWWATAPL</sequence>
<evidence type="ECO:0000256" key="7">
    <source>
        <dbReference type="ARBA" id="ARBA00047899"/>
    </source>
</evidence>
<accession>A0A7G1KN42</accession>
<keyword evidence="2" id="KW-0723">Serine/threonine-protein kinase</keyword>
<keyword evidence="4 9" id="KW-0547">Nucleotide-binding</keyword>
<evidence type="ECO:0000313" key="13">
    <source>
        <dbReference type="EMBL" id="BCK54704.1"/>
    </source>
</evidence>
<dbReference type="PROSITE" id="PS50011">
    <property type="entry name" value="PROTEIN_KINASE_DOM"/>
    <property type="match status" value="1"/>
</dbReference>
<dbReference type="FunFam" id="1.10.510.10:FF:000021">
    <property type="entry name" value="Serine/threonine protein kinase"/>
    <property type="match status" value="1"/>
</dbReference>
<dbReference type="GO" id="GO:0005524">
    <property type="term" value="F:ATP binding"/>
    <property type="evidence" value="ECO:0007669"/>
    <property type="project" value="UniProtKB-UniRule"/>
</dbReference>
<dbReference type="InterPro" id="IPR008271">
    <property type="entry name" value="Ser/Thr_kinase_AS"/>
</dbReference>
<dbReference type="InterPro" id="IPR000719">
    <property type="entry name" value="Prot_kinase_dom"/>
</dbReference>
<dbReference type="PANTHER" id="PTHR43289:SF6">
    <property type="entry name" value="SERINE_THREONINE-PROTEIN KINASE NEKL-3"/>
    <property type="match status" value="1"/>
</dbReference>
<protein>
    <recommendedName>
        <fullName evidence="1">non-specific serine/threonine protein kinase</fullName>
        <ecNumber evidence="1">2.7.11.1</ecNumber>
    </recommendedName>
</protein>
<evidence type="ECO:0000256" key="5">
    <source>
        <dbReference type="ARBA" id="ARBA00022777"/>
    </source>
</evidence>
<gene>
    <name evidence="13" type="ORF">NWFMUON74_24760</name>
</gene>
<dbReference type="Pfam" id="PF00069">
    <property type="entry name" value="Pkinase"/>
    <property type="match status" value="1"/>
</dbReference>
<dbReference type="EC" id="2.7.11.1" evidence="1"/>
<dbReference type="Gene3D" id="1.10.510.10">
    <property type="entry name" value="Transferase(Phosphotransferase) domain 1"/>
    <property type="match status" value="1"/>
</dbReference>
<organism evidence="13 14">
    <name type="scientific">Nocardia wallacei</name>
    <dbReference type="NCBI Taxonomy" id="480035"/>
    <lineage>
        <taxon>Bacteria</taxon>
        <taxon>Bacillati</taxon>
        <taxon>Actinomycetota</taxon>
        <taxon>Actinomycetes</taxon>
        <taxon>Mycobacteriales</taxon>
        <taxon>Nocardiaceae</taxon>
        <taxon>Nocardia</taxon>
    </lineage>
</organism>
<evidence type="ECO:0000256" key="3">
    <source>
        <dbReference type="ARBA" id="ARBA00022679"/>
    </source>
</evidence>
<evidence type="ECO:0000256" key="1">
    <source>
        <dbReference type="ARBA" id="ARBA00012513"/>
    </source>
</evidence>
<evidence type="ECO:0000256" key="9">
    <source>
        <dbReference type="PROSITE-ProRule" id="PRU10141"/>
    </source>
</evidence>
<dbReference type="Gene3D" id="3.30.200.20">
    <property type="entry name" value="Phosphorylase Kinase, domain 1"/>
    <property type="match status" value="1"/>
</dbReference>
<dbReference type="KEGG" id="nwl:NWFMUON74_24760"/>
<keyword evidence="11" id="KW-0472">Membrane</keyword>
<keyword evidence="11" id="KW-0812">Transmembrane</keyword>
<keyword evidence="14" id="KW-1185">Reference proteome</keyword>
<feature type="compositionally biased region" description="Polar residues" evidence="10">
    <location>
        <begin position="337"/>
        <end position="347"/>
    </location>
</feature>
<evidence type="ECO:0000256" key="8">
    <source>
        <dbReference type="ARBA" id="ARBA00048679"/>
    </source>
</evidence>
<comment type="catalytic activity">
    <reaction evidence="7">
        <text>L-threonyl-[protein] + ATP = O-phospho-L-threonyl-[protein] + ADP + H(+)</text>
        <dbReference type="Rhea" id="RHEA:46608"/>
        <dbReference type="Rhea" id="RHEA-COMP:11060"/>
        <dbReference type="Rhea" id="RHEA-COMP:11605"/>
        <dbReference type="ChEBI" id="CHEBI:15378"/>
        <dbReference type="ChEBI" id="CHEBI:30013"/>
        <dbReference type="ChEBI" id="CHEBI:30616"/>
        <dbReference type="ChEBI" id="CHEBI:61977"/>
        <dbReference type="ChEBI" id="CHEBI:456216"/>
        <dbReference type="EC" id="2.7.11.1"/>
    </reaction>
</comment>
<dbReference type="AlphaFoldDB" id="A0A7G1KN42"/>
<dbReference type="PROSITE" id="PS00108">
    <property type="entry name" value="PROTEIN_KINASE_ST"/>
    <property type="match status" value="1"/>
</dbReference>
<feature type="binding site" evidence="9">
    <location>
        <position position="41"/>
    </location>
    <ligand>
        <name>ATP</name>
        <dbReference type="ChEBI" id="CHEBI:30616"/>
    </ligand>
</feature>
<dbReference type="SUPFAM" id="SSF56112">
    <property type="entry name" value="Protein kinase-like (PK-like)"/>
    <property type="match status" value="1"/>
</dbReference>
<dbReference type="GeneID" id="80347030"/>
<dbReference type="Proteomes" id="UP000516173">
    <property type="component" value="Chromosome"/>
</dbReference>
<dbReference type="CDD" id="cd14014">
    <property type="entry name" value="STKc_PknB_like"/>
    <property type="match status" value="1"/>
</dbReference>
<dbReference type="GO" id="GO:0045717">
    <property type="term" value="P:negative regulation of fatty acid biosynthetic process"/>
    <property type="evidence" value="ECO:0007669"/>
    <property type="project" value="UniProtKB-ARBA"/>
</dbReference>
<keyword evidence="5" id="KW-0418">Kinase</keyword>
<feature type="domain" description="Protein kinase" evidence="12">
    <location>
        <begin position="12"/>
        <end position="275"/>
    </location>
</feature>
<evidence type="ECO:0000259" key="12">
    <source>
        <dbReference type="PROSITE" id="PS50011"/>
    </source>
</evidence>